<evidence type="ECO:0000256" key="1">
    <source>
        <dbReference type="SAM" id="SignalP"/>
    </source>
</evidence>
<accession>A0A2K9PUC4</accession>
<organism evidence="2 3">
    <name type="scientific">Flavivirga eckloniae</name>
    <dbReference type="NCBI Taxonomy" id="1803846"/>
    <lineage>
        <taxon>Bacteria</taxon>
        <taxon>Pseudomonadati</taxon>
        <taxon>Bacteroidota</taxon>
        <taxon>Flavobacteriia</taxon>
        <taxon>Flavobacteriales</taxon>
        <taxon>Flavobacteriaceae</taxon>
        <taxon>Flavivirga</taxon>
    </lineage>
</organism>
<name>A0A2K9PUC4_9FLAO</name>
<dbReference type="RefSeq" id="WP_102757316.1">
    <property type="nucleotide sequence ID" value="NZ_CP025791.1"/>
</dbReference>
<keyword evidence="1" id="KW-0732">Signal</keyword>
<feature type="signal peptide" evidence="1">
    <location>
        <begin position="1"/>
        <end position="17"/>
    </location>
</feature>
<dbReference type="OrthoDB" id="982833at2"/>
<feature type="chain" id="PRO_5014914531" description="Lipocalin-like domain-containing protein" evidence="1">
    <location>
        <begin position="18"/>
        <end position="150"/>
    </location>
</feature>
<keyword evidence="3" id="KW-1185">Reference proteome</keyword>
<dbReference type="PROSITE" id="PS51257">
    <property type="entry name" value="PROKAR_LIPOPROTEIN"/>
    <property type="match status" value="1"/>
</dbReference>
<gene>
    <name evidence="2" type="ORF">C1H87_18910</name>
</gene>
<dbReference type="Proteomes" id="UP000235826">
    <property type="component" value="Chromosome"/>
</dbReference>
<protein>
    <recommendedName>
        <fullName evidence="4">Lipocalin-like domain-containing protein</fullName>
    </recommendedName>
</protein>
<reference evidence="2 3" key="1">
    <citation type="submission" date="2018-01" db="EMBL/GenBank/DDBJ databases">
        <title>Complete genome sequence of Flavivirga eckloniae ECD14 isolated from seaweed Ecklonia cava.</title>
        <authorList>
            <person name="Lee J.H."/>
            <person name="Baik K.S."/>
            <person name="Seong C.N."/>
        </authorList>
    </citation>
    <scope>NUCLEOTIDE SEQUENCE [LARGE SCALE GENOMIC DNA]</scope>
    <source>
        <strain evidence="2 3">ECD14</strain>
    </source>
</reference>
<evidence type="ECO:0000313" key="3">
    <source>
        <dbReference type="Proteomes" id="UP000235826"/>
    </source>
</evidence>
<dbReference type="AlphaFoldDB" id="A0A2K9PUC4"/>
<evidence type="ECO:0008006" key="4">
    <source>
        <dbReference type="Google" id="ProtNLM"/>
    </source>
</evidence>
<sequence>MKAKILLIIGLLIITFACDNSNDFIEPPVKQAEMISLHSEKDWNETKIMNTLIGQWEWEYVSCFWDSEDSRYAKKQELTIEFKTDGSLEIQQNGKPTQNSEWKVVLNSNIYELEVSPPVEQLYGNIFFSERRVLFYQSYMDICDNYFKRK</sequence>
<dbReference type="KEGG" id="fek:C1H87_18910"/>
<dbReference type="EMBL" id="CP025791">
    <property type="protein sequence ID" value="AUP80670.1"/>
    <property type="molecule type" value="Genomic_DNA"/>
</dbReference>
<evidence type="ECO:0000313" key="2">
    <source>
        <dbReference type="EMBL" id="AUP80670.1"/>
    </source>
</evidence>
<proteinExistence type="predicted"/>